<organism evidence="13 14">
    <name type="scientific">Zygosaccharomyces rouxii</name>
    <dbReference type="NCBI Taxonomy" id="4956"/>
    <lineage>
        <taxon>Eukaryota</taxon>
        <taxon>Fungi</taxon>
        <taxon>Dikarya</taxon>
        <taxon>Ascomycota</taxon>
        <taxon>Saccharomycotina</taxon>
        <taxon>Saccharomycetes</taxon>
        <taxon>Saccharomycetales</taxon>
        <taxon>Saccharomycetaceae</taxon>
        <taxon>Zygosaccharomyces</taxon>
    </lineage>
</organism>
<reference evidence="13 14" key="1">
    <citation type="submission" date="2016-08" db="EMBL/GenBank/DDBJ databases">
        <title>Draft genome sequence of allopolyploid Zygosaccharomyces rouxii.</title>
        <authorList>
            <person name="Watanabe J."/>
            <person name="Uehara K."/>
            <person name="Mogi Y."/>
            <person name="Tsukioka Y."/>
        </authorList>
    </citation>
    <scope>NUCLEOTIDE SEQUENCE [LARGE SCALE GENOMIC DNA]</scope>
    <source>
        <strain evidence="13 14">NBRC 110957</strain>
    </source>
</reference>
<dbReference type="FunFam" id="1.10.8.60:FF:000016">
    <property type="entry name" value="ATPase family AAA domain-containing protein 2B"/>
    <property type="match status" value="1"/>
</dbReference>
<evidence type="ECO:0000256" key="2">
    <source>
        <dbReference type="ARBA" id="ARBA00004286"/>
    </source>
</evidence>
<feature type="compositionally biased region" description="Basic and acidic residues" evidence="11">
    <location>
        <begin position="173"/>
        <end position="189"/>
    </location>
</feature>
<evidence type="ECO:0000313" key="13">
    <source>
        <dbReference type="EMBL" id="GAV48904.1"/>
    </source>
</evidence>
<evidence type="ECO:0000256" key="5">
    <source>
        <dbReference type="ARBA" id="ARBA00022741"/>
    </source>
</evidence>
<dbReference type="GO" id="GO:0140674">
    <property type="term" value="F:ATP-dependent histone chaperone activity"/>
    <property type="evidence" value="ECO:0007669"/>
    <property type="project" value="UniProtKB-ARBA"/>
</dbReference>
<proteinExistence type="inferred from homology"/>
<evidence type="ECO:0000256" key="4">
    <source>
        <dbReference type="ARBA" id="ARBA00022454"/>
    </source>
</evidence>
<evidence type="ECO:0000256" key="10">
    <source>
        <dbReference type="PROSITE-ProRule" id="PRU00035"/>
    </source>
</evidence>
<dbReference type="InterPro" id="IPR003960">
    <property type="entry name" value="ATPase_AAA_CS"/>
</dbReference>
<dbReference type="PROSITE" id="PS00674">
    <property type="entry name" value="AAA"/>
    <property type="match status" value="1"/>
</dbReference>
<evidence type="ECO:0000256" key="7">
    <source>
        <dbReference type="ARBA" id="ARBA00022840"/>
    </source>
</evidence>
<dbReference type="GO" id="GO:0003682">
    <property type="term" value="F:chromatin binding"/>
    <property type="evidence" value="ECO:0007669"/>
    <property type="project" value="TreeGrafter"/>
</dbReference>
<dbReference type="OrthoDB" id="5421at2759"/>
<evidence type="ECO:0000256" key="6">
    <source>
        <dbReference type="ARBA" id="ARBA00022801"/>
    </source>
</evidence>
<dbReference type="SMART" id="SM00382">
    <property type="entry name" value="AAA"/>
    <property type="match status" value="2"/>
</dbReference>
<dbReference type="GO" id="GO:0005634">
    <property type="term" value="C:nucleus"/>
    <property type="evidence" value="ECO:0007669"/>
    <property type="project" value="UniProtKB-SubCell"/>
</dbReference>
<dbReference type="FunFam" id="3.40.50.300:FF:001218">
    <property type="entry name" value="AAA family ATPase, putative"/>
    <property type="match status" value="1"/>
</dbReference>
<keyword evidence="4" id="KW-0158">Chromosome</keyword>
<sequence length="1423" mass="160101">MSRHLRTRHNRHEDGPDGPLEDEGFRDDNGIIHTSNRSLRKINYAEIESGFDFLENEDDDPAKGLSIPATDPAEPPLEPTEPTEPAEPAEPTEPEPVDDPNDVYEDDEDDEDVVGNGYRPQNNGHNGRRSRRARSRGRKVTDPEEDDESFHEDDVEEEDDDDEDVDSEGNSAKGEEYYARRRRQREDKNFVVPDPEDDEQENGDEDDDEDISYYRGRRGRGRPKRERSPSPSVNVAKRLRRRTRSAYAAAAVQDDDVDGMGHDAVHNPEALSLRDEIRELQDDSPIQEKRSLRERTKPVNYKLPPPLSEATAENYLERQAAANALKNPSPRGRRGGNYNHNAGPARRLFPTGGPFGGNDVTTIFGKNTNFYHQGPPAISGVGNADANNKLILDSDSSEDEILPLGAKPKPKSDNASKRKKKQEIADLDPLGVDMNVKFEDVGGLDNYIDQLKEMVALPLLYPELYQNFDITPPRGVLFHGPPGTGKTLMARALAASCSSEGRKITFFMRKGADVLSKWVGEAERQLRLLFEEAKKQQPSVIFFDEIDGLAPVRSSKQEQIHASIVSTLLALMDGMDNRGQVIVIGATNRPDAVDPALRRPGRFDREFYFPLPDVRGREKIIKIHTKNWKPPLSVKFVQNLATLTKGFGGADLRALCTEAALLSIQRQYPQIYRSNEKLAVDPNKVKVGVKDFMMALKKIVPSSARSSGDAAQPLPDSIKPLLQFQFENIINKIKRILPEDGESNLGKDSSLIQEYLDYEDFYAFGNNGNGDEDDDGDDQGFAKHEMLTRLAESRVCNPKLLITGPAGNGQQYIGAALLHYLEQFNVQRLDLASLLSESTRTIEAAIIQGFIEARGRQPSIVFIPNIDIWSQAVPEAAIFTLMSLFRSLQSNEKVFLLGISEVHKDTNILDGPLSHFEFSDNICHIDIPSTRQRSDYFTSIVKILRMKPFEFKTKRRRRKPLPALPPAKSESSLDNTGENGEILSSSEALRRKLKTFQHQDMRLKNILKIKLSGLMDLFKNRYKRFRKPPIEDDYLVHLFEPPTDPNWQPAYTKDNNMILEVTTGRRFFNMDLDIVEERLWNGYYSEPKQYLKDIELIYRDANTMGDRERIIKASEMFANAQMGIEDMSTPDFIRECKATRQRDLERQELFLKDEESRVAAEQKQLTSSEVNPTAGGGADIVGVGDGNQLQAQLRATIPENKEIDDSKINPTISLDFTAPEASEADSPENHDITATGDTTKLLIENSEKPESPAEESNKEPEEGKEENGITGSNLDEPSKDTQKNDSQENVPIHINPQVPHIDATGDNNPKDEDDSKKQESTKEVAGNSAENEQMETSSEPNALHTSEEGPEEYSESEDTSKELKIDESALSTVIKLLDKETEGYTVSRLQEIYSRLVDVAWEDRFSWDKSGTIEKILHIVNHH</sequence>
<accession>A0A1Q2ZZN3</accession>
<feature type="compositionally biased region" description="Basic and acidic residues" evidence="11">
    <location>
        <begin position="1308"/>
        <end position="1322"/>
    </location>
</feature>
<name>A0A1Q2ZZN3_ZYGRO</name>
<dbReference type="GO" id="GO:0000785">
    <property type="term" value="C:chromatin"/>
    <property type="evidence" value="ECO:0007669"/>
    <property type="project" value="UniProtKB-ARBA"/>
</dbReference>
<dbReference type="Gene3D" id="1.10.8.60">
    <property type="match status" value="1"/>
</dbReference>
<dbReference type="Pfam" id="PF00004">
    <property type="entry name" value="AAA"/>
    <property type="match status" value="2"/>
</dbReference>
<feature type="region of interest" description="Disordered" evidence="11">
    <location>
        <begin position="955"/>
        <end position="981"/>
    </location>
</feature>
<keyword evidence="9" id="KW-0539">Nucleus</keyword>
<evidence type="ECO:0000256" key="9">
    <source>
        <dbReference type="ARBA" id="ARBA00023242"/>
    </source>
</evidence>
<feature type="region of interest" description="Disordered" evidence="11">
    <location>
        <begin position="323"/>
        <end position="354"/>
    </location>
</feature>
<protein>
    <recommendedName>
        <fullName evidence="12">Bromo domain-containing protein</fullName>
    </recommendedName>
</protein>
<feature type="compositionally biased region" description="Basic and acidic residues" evidence="11">
    <location>
        <begin position="1245"/>
        <end position="1267"/>
    </location>
</feature>
<dbReference type="PANTHER" id="PTHR23069">
    <property type="entry name" value="AAA DOMAIN-CONTAINING"/>
    <property type="match status" value="1"/>
</dbReference>
<dbReference type="Pfam" id="PF17862">
    <property type="entry name" value="AAA_lid_3"/>
    <property type="match status" value="1"/>
</dbReference>
<evidence type="ECO:0000256" key="11">
    <source>
        <dbReference type="SAM" id="MobiDB-lite"/>
    </source>
</evidence>
<dbReference type="GO" id="GO:0042393">
    <property type="term" value="F:histone binding"/>
    <property type="evidence" value="ECO:0007669"/>
    <property type="project" value="UniProtKB-ARBA"/>
</dbReference>
<keyword evidence="7" id="KW-0067">ATP-binding</keyword>
<feature type="region of interest" description="Disordered" evidence="11">
    <location>
        <begin position="1243"/>
        <end position="1364"/>
    </location>
</feature>
<dbReference type="GO" id="GO:0045815">
    <property type="term" value="P:transcription initiation-coupled chromatin remodeling"/>
    <property type="evidence" value="ECO:0007669"/>
    <property type="project" value="TreeGrafter"/>
</dbReference>
<keyword evidence="8 10" id="KW-0103">Bromodomain</keyword>
<feature type="compositionally biased region" description="Acidic residues" evidence="11">
    <location>
        <begin position="143"/>
        <end position="167"/>
    </location>
</feature>
<comment type="subcellular location">
    <subcellularLocation>
        <location evidence="2">Chromosome</location>
    </subcellularLocation>
    <subcellularLocation>
        <location evidence="1">Nucleus</location>
    </subcellularLocation>
</comment>
<dbReference type="InterPro" id="IPR003593">
    <property type="entry name" value="AAA+_ATPase"/>
</dbReference>
<feature type="region of interest" description="Disordered" evidence="11">
    <location>
        <begin position="1"/>
        <end position="39"/>
    </location>
</feature>
<feature type="compositionally biased region" description="Acidic residues" evidence="11">
    <location>
        <begin position="90"/>
        <end position="113"/>
    </location>
</feature>
<evidence type="ECO:0000256" key="1">
    <source>
        <dbReference type="ARBA" id="ARBA00004123"/>
    </source>
</evidence>
<feature type="compositionally biased region" description="Basic residues" evidence="11">
    <location>
        <begin position="1"/>
        <end position="10"/>
    </location>
</feature>
<dbReference type="SUPFAM" id="SSF47370">
    <property type="entry name" value="Bromodomain"/>
    <property type="match status" value="1"/>
</dbReference>
<dbReference type="eggNOG" id="KOG0732">
    <property type="taxonomic scope" value="Eukaryota"/>
</dbReference>
<dbReference type="InterPro" id="IPR036427">
    <property type="entry name" value="Bromodomain-like_sf"/>
</dbReference>
<feature type="region of interest" description="Disordered" evidence="11">
    <location>
        <begin position="274"/>
        <end position="307"/>
    </location>
</feature>
<dbReference type="InterPro" id="IPR027417">
    <property type="entry name" value="P-loop_NTPase"/>
</dbReference>
<feature type="region of interest" description="Disordered" evidence="11">
    <location>
        <begin position="399"/>
        <end position="422"/>
    </location>
</feature>
<feature type="compositionally biased region" description="Basic and acidic residues" evidence="11">
    <location>
        <begin position="1276"/>
        <end position="1286"/>
    </location>
</feature>
<dbReference type="CDD" id="cd19517">
    <property type="entry name" value="RecA-like_Yta7-like"/>
    <property type="match status" value="1"/>
</dbReference>
<feature type="compositionally biased region" description="Polar residues" evidence="11">
    <location>
        <begin position="1328"/>
        <end position="1344"/>
    </location>
</feature>
<feature type="compositionally biased region" description="Basic and acidic residues" evidence="11">
    <location>
        <begin position="274"/>
        <end position="297"/>
    </location>
</feature>
<feature type="compositionally biased region" description="Basic residues" evidence="11">
    <location>
        <begin position="126"/>
        <end position="138"/>
    </location>
</feature>
<dbReference type="InterPro" id="IPR041569">
    <property type="entry name" value="AAA_lid_3"/>
</dbReference>
<dbReference type="InterPro" id="IPR001487">
    <property type="entry name" value="Bromodomain"/>
</dbReference>
<dbReference type="PROSITE" id="PS50014">
    <property type="entry name" value="BROMODOMAIN_2"/>
    <property type="match status" value="1"/>
</dbReference>
<dbReference type="InterPro" id="IPR045199">
    <property type="entry name" value="ATAD2-like"/>
</dbReference>
<evidence type="ECO:0000259" key="12">
    <source>
        <dbReference type="PROSITE" id="PS50014"/>
    </source>
</evidence>
<dbReference type="Gene3D" id="3.40.50.300">
    <property type="entry name" value="P-loop containing nucleotide triphosphate hydrolases"/>
    <property type="match status" value="2"/>
</dbReference>
<dbReference type="GO" id="GO:0016887">
    <property type="term" value="F:ATP hydrolysis activity"/>
    <property type="evidence" value="ECO:0007669"/>
    <property type="project" value="InterPro"/>
</dbReference>
<dbReference type="FunFam" id="3.40.50.300:FF:000061">
    <property type="entry name" value="ATPase family, AAA domain-containing 2"/>
    <property type="match status" value="1"/>
</dbReference>
<comment type="caution">
    <text evidence="13">The sequence shown here is derived from an EMBL/GenBank/DDBJ whole genome shotgun (WGS) entry which is preliminary data.</text>
</comment>
<dbReference type="GO" id="GO:0006334">
    <property type="term" value="P:nucleosome assembly"/>
    <property type="evidence" value="ECO:0007669"/>
    <property type="project" value="TreeGrafter"/>
</dbReference>
<dbReference type="GO" id="GO:0005524">
    <property type="term" value="F:ATP binding"/>
    <property type="evidence" value="ECO:0007669"/>
    <property type="project" value="UniProtKB-KW"/>
</dbReference>
<feature type="compositionally biased region" description="Polar residues" evidence="11">
    <location>
        <begin position="969"/>
        <end position="981"/>
    </location>
</feature>
<dbReference type="GO" id="GO:0006337">
    <property type="term" value="P:nucleosome disassembly"/>
    <property type="evidence" value="ECO:0007669"/>
    <property type="project" value="TreeGrafter"/>
</dbReference>
<dbReference type="InterPro" id="IPR003959">
    <property type="entry name" value="ATPase_AAA_core"/>
</dbReference>
<dbReference type="CDD" id="cd05491">
    <property type="entry name" value="Bromo_TBP7_like"/>
    <property type="match status" value="1"/>
</dbReference>
<evidence type="ECO:0000313" key="14">
    <source>
        <dbReference type="Proteomes" id="UP000187013"/>
    </source>
</evidence>
<feature type="compositionally biased region" description="Acidic residues" evidence="11">
    <location>
        <begin position="1348"/>
        <end position="1357"/>
    </location>
</feature>
<evidence type="ECO:0000256" key="8">
    <source>
        <dbReference type="ARBA" id="ARBA00023117"/>
    </source>
</evidence>
<evidence type="ECO:0000256" key="3">
    <source>
        <dbReference type="ARBA" id="ARBA00006914"/>
    </source>
</evidence>
<feature type="compositionally biased region" description="Acidic residues" evidence="11">
    <location>
        <begin position="194"/>
        <end position="211"/>
    </location>
</feature>
<keyword evidence="6" id="KW-0378">Hydrolase</keyword>
<dbReference type="Proteomes" id="UP000187013">
    <property type="component" value="Unassembled WGS sequence"/>
</dbReference>
<feature type="compositionally biased region" description="Basic residues" evidence="11">
    <location>
        <begin position="215"/>
        <end position="225"/>
    </location>
</feature>
<keyword evidence="5" id="KW-0547">Nucleotide-binding</keyword>
<dbReference type="PANTHER" id="PTHR23069:SF0">
    <property type="entry name" value="TAT-BINDING HOMOLOG 7"/>
    <property type="match status" value="1"/>
</dbReference>
<comment type="similarity">
    <text evidence="3">Belongs to the AAA ATPase family.</text>
</comment>
<feature type="domain" description="Bromo" evidence="12">
    <location>
        <begin position="1070"/>
        <end position="1112"/>
    </location>
</feature>
<dbReference type="EMBL" id="BDGX01000014">
    <property type="protein sequence ID" value="GAV48904.1"/>
    <property type="molecule type" value="Genomic_DNA"/>
</dbReference>
<gene>
    <name evidence="13" type="ORF">ZYGR_0N03090</name>
</gene>
<dbReference type="SUPFAM" id="SSF52540">
    <property type="entry name" value="P-loop containing nucleoside triphosphate hydrolases"/>
    <property type="match status" value="2"/>
</dbReference>
<feature type="region of interest" description="Disordered" evidence="11">
    <location>
        <begin position="52"/>
        <end position="248"/>
    </location>
</feature>